<dbReference type="PANTHER" id="PTHR43280:SF2">
    <property type="entry name" value="HTH-TYPE TRANSCRIPTIONAL REGULATOR EXSA"/>
    <property type="match status" value="1"/>
</dbReference>
<keyword evidence="2" id="KW-0238">DNA-binding</keyword>
<dbReference type="InterPro" id="IPR020449">
    <property type="entry name" value="Tscrpt_reg_AraC-type_HTH"/>
</dbReference>
<keyword evidence="1" id="KW-0805">Transcription regulation</keyword>
<evidence type="ECO:0000256" key="3">
    <source>
        <dbReference type="ARBA" id="ARBA00023163"/>
    </source>
</evidence>
<name>A0A517IDK4_BREBE</name>
<dbReference type="SUPFAM" id="SSF46689">
    <property type="entry name" value="Homeodomain-like"/>
    <property type="match status" value="2"/>
</dbReference>
<gene>
    <name evidence="5" type="ORF">FPS98_25185</name>
</gene>
<sequence length="286" mass="33287">MTDKPSTNYVLHAKSKQFYWEGEGQLSIKTFRKGRAHYKTSRGFFAVEENRYLLLNEGDYTISIDDSEEVESFCIFFKHGFAEEIFQSLKESTDRLLSDPYKDTASIGFFEKTYATSHTLASQLTTLKDGLTLLERDSIGYEEQFHQIMRTLLLGHIDVRKEIDVLHALRQSTREELYRRISTAHDYIRAFYDQPIRLDEIAQIACLSPNHLLRAYAQVYGKTPHQHISEYRIQRAKQLLAKLDFSMTDIAFELGFSNPVSFSKMFKQHVGISPLSFRKKVILDKK</sequence>
<dbReference type="Pfam" id="PF12833">
    <property type="entry name" value="HTH_18"/>
    <property type="match status" value="1"/>
</dbReference>
<organism evidence="5 6">
    <name type="scientific">Brevibacillus brevis</name>
    <name type="common">Bacillus brevis</name>
    <dbReference type="NCBI Taxonomy" id="1393"/>
    <lineage>
        <taxon>Bacteria</taxon>
        <taxon>Bacillati</taxon>
        <taxon>Bacillota</taxon>
        <taxon>Bacilli</taxon>
        <taxon>Bacillales</taxon>
        <taxon>Paenibacillaceae</taxon>
        <taxon>Brevibacillus</taxon>
    </lineage>
</organism>
<evidence type="ECO:0000256" key="1">
    <source>
        <dbReference type="ARBA" id="ARBA00023015"/>
    </source>
</evidence>
<dbReference type="InterPro" id="IPR009057">
    <property type="entry name" value="Homeodomain-like_sf"/>
</dbReference>
<evidence type="ECO:0000256" key="2">
    <source>
        <dbReference type="ARBA" id="ARBA00023125"/>
    </source>
</evidence>
<dbReference type="Gene3D" id="1.10.10.60">
    <property type="entry name" value="Homeodomain-like"/>
    <property type="match status" value="2"/>
</dbReference>
<dbReference type="PANTHER" id="PTHR43280">
    <property type="entry name" value="ARAC-FAMILY TRANSCRIPTIONAL REGULATOR"/>
    <property type="match status" value="1"/>
</dbReference>
<dbReference type="Proteomes" id="UP000317713">
    <property type="component" value="Chromosome"/>
</dbReference>
<feature type="domain" description="HTH araC/xylS-type" evidence="4">
    <location>
        <begin position="182"/>
        <end position="280"/>
    </location>
</feature>
<reference evidence="5 6" key="1">
    <citation type="submission" date="2019-07" db="EMBL/GenBank/DDBJ databases">
        <title>Characterization of Brevibacillus brevis HK544, as a potential biocontrol agent.</title>
        <authorList>
            <person name="Kim H."/>
        </authorList>
    </citation>
    <scope>NUCLEOTIDE SEQUENCE [LARGE SCALE GENOMIC DNA]</scope>
    <source>
        <strain evidence="5 6">HK544</strain>
    </source>
</reference>
<accession>A0A517IDK4</accession>
<proteinExistence type="predicted"/>
<dbReference type="RefSeq" id="WP_144618438.1">
    <property type="nucleotide sequence ID" value="NZ_CP042161.1"/>
</dbReference>
<evidence type="ECO:0000313" key="6">
    <source>
        <dbReference type="Proteomes" id="UP000317713"/>
    </source>
</evidence>
<dbReference type="SMART" id="SM00342">
    <property type="entry name" value="HTH_ARAC"/>
    <property type="match status" value="1"/>
</dbReference>
<dbReference type="InterPro" id="IPR018062">
    <property type="entry name" value="HTH_AraC-typ_CS"/>
</dbReference>
<dbReference type="PRINTS" id="PR00032">
    <property type="entry name" value="HTHARAC"/>
</dbReference>
<dbReference type="InterPro" id="IPR018060">
    <property type="entry name" value="HTH_AraC"/>
</dbReference>
<keyword evidence="3" id="KW-0804">Transcription</keyword>
<dbReference type="PROSITE" id="PS00041">
    <property type="entry name" value="HTH_ARAC_FAMILY_1"/>
    <property type="match status" value="1"/>
</dbReference>
<dbReference type="EMBL" id="CP042161">
    <property type="protein sequence ID" value="QDS36976.1"/>
    <property type="molecule type" value="Genomic_DNA"/>
</dbReference>
<dbReference type="GO" id="GO:0003700">
    <property type="term" value="F:DNA-binding transcription factor activity"/>
    <property type="evidence" value="ECO:0007669"/>
    <property type="project" value="InterPro"/>
</dbReference>
<evidence type="ECO:0000313" key="5">
    <source>
        <dbReference type="EMBL" id="QDS36976.1"/>
    </source>
</evidence>
<dbReference type="AlphaFoldDB" id="A0A517IDK4"/>
<protein>
    <submittedName>
        <fullName evidence="5">Helix-turn-helix transcriptional regulator</fullName>
    </submittedName>
</protein>
<evidence type="ECO:0000259" key="4">
    <source>
        <dbReference type="PROSITE" id="PS01124"/>
    </source>
</evidence>
<dbReference type="GO" id="GO:0043565">
    <property type="term" value="F:sequence-specific DNA binding"/>
    <property type="evidence" value="ECO:0007669"/>
    <property type="project" value="InterPro"/>
</dbReference>
<dbReference type="PROSITE" id="PS01124">
    <property type="entry name" value="HTH_ARAC_FAMILY_2"/>
    <property type="match status" value="1"/>
</dbReference>